<gene>
    <name evidence="2" type="ORF">PENANT_c010G03085</name>
</gene>
<name>A0A1V6Q8D7_9EURO</name>
<organism evidence="2 3">
    <name type="scientific">Penicillium antarcticum</name>
    <dbReference type="NCBI Taxonomy" id="416450"/>
    <lineage>
        <taxon>Eukaryota</taxon>
        <taxon>Fungi</taxon>
        <taxon>Dikarya</taxon>
        <taxon>Ascomycota</taxon>
        <taxon>Pezizomycotina</taxon>
        <taxon>Eurotiomycetes</taxon>
        <taxon>Eurotiomycetidae</taxon>
        <taxon>Eurotiales</taxon>
        <taxon>Aspergillaceae</taxon>
        <taxon>Penicillium</taxon>
    </lineage>
</organism>
<dbReference type="EMBL" id="MDYN01000010">
    <property type="protein sequence ID" value="OQD85468.1"/>
    <property type="molecule type" value="Genomic_DNA"/>
</dbReference>
<feature type="region of interest" description="Disordered" evidence="1">
    <location>
        <begin position="1"/>
        <end position="40"/>
    </location>
</feature>
<dbReference type="Proteomes" id="UP000191672">
    <property type="component" value="Unassembled WGS sequence"/>
</dbReference>
<comment type="caution">
    <text evidence="2">The sequence shown here is derived from an EMBL/GenBank/DDBJ whole genome shotgun (WGS) entry which is preliminary data.</text>
</comment>
<protein>
    <submittedName>
        <fullName evidence="2">Uncharacterized protein</fullName>
    </submittedName>
</protein>
<feature type="compositionally biased region" description="Basic and acidic residues" evidence="1">
    <location>
        <begin position="19"/>
        <end position="30"/>
    </location>
</feature>
<dbReference type="AlphaFoldDB" id="A0A1V6Q8D7"/>
<proteinExistence type="predicted"/>
<feature type="compositionally biased region" description="Acidic residues" evidence="1">
    <location>
        <begin position="31"/>
        <end position="40"/>
    </location>
</feature>
<evidence type="ECO:0000256" key="1">
    <source>
        <dbReference type="SAM" id="MobiDB-lite"/>
    </source>
</evidence>
<reference evidence="3" key="1">
    <citation type="journal article" date="2017" name="Nat. Microbiol.">
        <title>Global analysis of biosynthetic gene clusters reveals vast potential of secondary metabolite production in Penicillium species.</title>
        <authorList>
            <person name="Nielsen J.C."/>
            <person name="Grijseels S."/>
            <person name="Prigent S."/>
            <person name="Ji B."/>
            <person name="Dainat J."/>
            <person name="Nielsen K.F."/>
            <person name="Frisvad J.C."/>
            <person name="Workman M."/>
            <person name="Nielsen J."/>
        </authorList>
    </citation>
    <scope>NUCLEOTIDE SEQUENCE [LARGE SCALE GENOMIC DNA]</scope>
    <source>
        <strain evidence="3">IBT 31811</strain>
    </source>
</reference>
<sequence>MPSCRQGHRMEFQTWMTNEVKEEDAKRRGTEDEEFPDDPETLEGCMDILKDCQVKATQCHNEVAEYEKGNKNFSTMPSQISSATTPMVNSGLSNTLLEVTRPTAYIATGES</sequence>
<evidence type="ECO:0000313" key="3">
    <source>
        <dbReference type="Proteomes" id="UP000191672"/>
    </source>
</evidence>
<accession>A0A1V6Q8D7</accession>
<evidence type="ECO:0000313" key="2">
    <source>
        <dbReference type="EMBL" id="OQD85468.1"/>
    </source>
</evidence>
<keyword evidence="3" id="KW-1185">Reference proteome</keyword>